<organism evidence="2 3">
    <name type="scientific">Catenulispora subtropica</name>
    <dbReference type="NCBI Taxonomy" id="450798"/>
    <lineage>
        <taxon>Bacteria</taxon>
        <taxon>Bacillati</taxon>
        <taxon>Actinomycetota</taxon>
        <taxon>Actinomycetes</taxon>
        <taxon>Catenulisporales</taxon>
        <taxon>Catenulisporaceae</taxon>
        <taxon>Catenulispora</taxon>
    </lineage>
</organism>
<evidence type="ECO:0000256" key="1">
    <source>
        <dbReference type="SAM" id="MobiDB-lite"/>
    </source>
</evidence>
<dbReference type="RefSeq" id="WP_344655498.1">
    <property type="nucleotide sequence ID" value="NZ_BAAAQM010000003.1"/>
</dbReference>
<feature type="compositionally biased region" description="Basic residues" evidence="1">
    <location>
        <begin position="1"/>
        <end position="18"/>
    </location>
</feature>
<gene>
    <name evidence="2" type="ORF">GCM10009838_07650</name>
</gene>
<evidence type="ECO:0000313" key="2">
    <source>
        <dbReference type="EMBL" id="GAA1954609.1"/>
    </source>
</evidence>
<proteinExistence type="predicted"/>
<keyword evidence="3" id="KW-1185">Reference proteome</keyword>
<dbReference type="EMBL" id="BAAAQM010000003">
    <property type="protein sequence ID" value="GAA1954609.1"/>
    <property type="molecule type" value="Genomic_DNA"/>
</dbReference>
<protein>
    <submittedName>
        <fullName evidence="2">Uncharacterized protein</fullName>
    </submittedName>
</protein>
<name>A0ABN2QM36_9ACTN</name>
<reference evidence="2 3" key="1">
    <citation type="journal article" date="2019" name="Int. J. Syst. Evol. Microbiol.">
        <title>The Global Catalogue of Microorganisms (GCM) 10K type strain sequencing project: providing services to taxonomists for standard genome sequencing and annotation.</title>
        <authorList>
            <consortium name="The Broad Institute Genomics Platform"/>
            <consortium name="The Broad Institute Genome Sequencing Center for Infectious Disease"/>
            <person name="Wu L."/>
            <person name="Ma J."/>
        </authorList>
    </citation>
    <scope>NUCLEOTIDE SEQUENCE [LARGE SCALE GENOMIC DNA]</scope>
    <source>
        <strain evidence="2 3">JCM 16013</strain>
    </source>
</reference>
<sequence>MTGTRRRACTGKKSHRRRPDADAHRDRLIASGAAPEGIRVYRCRHCGFFHVGHSGPTGKIHR</sequence>
<feature type="region of interest" description="Disordered" evidence="1">
    <location>
        <begin position="1"/>
        <end position="25"/>
    </location>
</feature>
<accession>A0ABN2QM36</accession>
<comment type="caution">
    <text evidence="2">The sequence shown here is derived from an EMBL/GenBank/DDBJ whole genome shotgun (WGS) entry which is preliminary data.</text>
</comment>
<dbReference type="Proteomes" id="UP001499854">
    <property type="component" value="Unassembled WGS sequence"/>
</dbReference>
<evidence type="ECO:0000313" key="3">
    <source>
        <dbReference type="Proteomes" id="UP001499854"/>
    </source>
</evidence>